<proteinExistence type="predicted"/>
<comment type="caution">
    <text evidence="2">The sequence shown here is derived from an EMBL/GenBank/DDBJ whole genome shotgun (WGS) entry which is preliminary data.</text>
</comment>
<accession>A0A2P4S397</accession>
<dbReference type="AlphaFoldDB" id="A0A2P4S397"/>
<protein>
    <submittedName>
        <fullName evidence="2">Uncharacterized protein</fullName>
    </submittedName>
</protein>
<sequence length="105" mass="12513">MITFLQMHGKDICRQFDLPVTIYILRSCMSSLQHSTLMPFLCQAVAILTCCHPDVTIDSFFHSETCRRIREFSLQWCSREKKEKKGREEKRGERREKEKGKEKDR</sequence>
<organism evidence="2 3">
    <name type="scientific">Bambusicola thoracicus</name>
    <name type="common">Chinese bamboo-partridge</name>
    <name type="synonym">Perdix thoracica</name>
    <dbReference type="NCBI Taxonomy" id="9083"/>
    <lineage>
        <taxon>Eukaryota</taxon>
        <taxon>Metazoa</taxon>
        <taxon>Chordata</taxon>
        <taxon>Craniata</taxon>
        <taxon>Vertebrata</taxon>
        <taxon>Euteleostomi</taxon>
        <taxon>Archelosauria</taxon>
        <taxon>Archosauria</taxon>
        <taxon>Dinosauria</taxon>
        <taxon>Saurischia</taxon>
        <taxon>Theropoda</taxon>
        <taxon>Coelurosauria</taxon>
        <taxon>Aves</taxon>
        <taxon>Neognathae</taxon>
        <taxon>Galloanserae</taxon>
        <taxon>Galliformes</taxon>
        <taxon>Phasianidae</taxon>
        <taxon>Perdicinae</taxon>
        <taxon>Bambusicola</taxon>
    </lineage>
</organism>
<evidence type="ECO:0000256" key="1">
    <source>
        <dbReference type="SAM" id="MobiDB-lite"/>
    </source>
</evidence>
<dbReference type="EMBL" id="PPHD01121069">
    <property type="protein sequence ID" value="POI18582.1"/>
    <property type="molecule type" value="Genomic_DNA"/>
</dbReference>
<reference evidence="2 3" key="1">
    <citation type="submission" date="2018-01" db="EMBL/GenBank/DDBJ databases">
        <title>Comparison of the Chinese Bamboo Partridge and Red Junglefowl genome sequences highlights the importance of demography in genome evolution.</title>
        <authorList>
            <person name="Tiley G.P."/>
            <person name="Kimball R.T."/>
            <person name="Braun E.L."/>
            <person name="Burleigh J.G."/>
        </authorList>
    </citation>
    <scope>NUCLEOTIDE SEQUENCE [LARGE SCALE GENOMIC DNA]</scope>
    <source>
        <strain evidence="2">RTK389</strain>
        <tissue evidence="2">Blood</tissue>
    </source>
</reference>
<name>A0A2P4S397_BAMTH</name>
<dbReference type="Proteomes" id="UP000237246">
    <property type="component" value="Unassembled WGS sequence"/>
</dbReference>
<keyword evidence="3" id="KW-1185">Reference proteome</keyword>
<feature type="region of interest" description="Disordered" evidence="1">
    <location>
        <begin position="80"/>
        <end position="105"/>
    </location>
</feature>
<gene>
    <name evidence="2" type="ORF">CIB84_017676</name>
</gene>
<evidence type="ECO:0000313" key="2">
    <source>
        <dbReference type="EMBL" id="POI18582.1"/>
    </source>
</evidence>
<evidence type="ECO:0000313" key="3">
    <source>
        <dbReference type="Proteomes" id="UP000237246"/>
    </source>
</evidence>